<gene>
    <name evidence="2" type="ORF">BN9_125900</name>
</gene>
<keyword evidence="1" id="KW-1133">Transmembrane helix</keyword>
<evidence type="ECO:0000313" key="2">
    <source>
        <dbReference type="EMBL" id="CCI50607.1"/>
    </source>
</evidence>
<proteinExistence type="predicted"/>
<evidence type="ECO:0000313" key="3">
    <source>
        <dbReference type="Proteomes" id="UP000053237"/>
    </source>
</evidence>
<keyword evidence="3" id="KW-1185">Reference proteome</keyword>
<accession>A0A024GVV7</accession>
<keyword evidence="1" id="KW-0812">Transmembrane</keyword>
<dbReference type="InParanoid" id="A0A024GVV7"/>
<organism evidence="2 3">
    <name type="scientific">Albugo candida</name>
    <dbReference type="NCBI Taxonomy" id="65357"/>
    <lineage>
        <taxon>Eukaryota</taxon>
        <taxon>Sar</taxon>
        <taxon>Stramenopiles</taxon>
        <taxon>Oomycota</taxon>
        <taxon>Peronosporomycetes</taxon>
        <taxon>Albuginales</taxon>
        <taxon>Albuginaceae</taxon>
        <taxon>Albugo</taxon>
    </lineage>
</organism>
<reference evidence="2 3" key="1">
    <citation type="submission" date="2012-05" db="EMBL/GenBank/DDBJ databases">
        <title>Recombination and specialization in a pathogen metapopulation.</title>
        <authorList>
            <person name="Gardiner A."/>
            <person name="Kemen E."/>
            <person name="Schultz-Larsen T."/>
            <person name="MacLean D."/>
            <person name="Van Oosterhout C."/>
            <person name="Jones J.D.G."/>
        </authorList>
    </citation>
    <scope>NUCLEOTIDE SEQUENCE [LARGE SCALE GENOMIC DNA]</scope>
    <source>
        <strain evidence="2 3">Ac Nc2</strain>
    </source>
</reference>
<comment type="caution">
    <text evidence="2">The sequence shown here is derived from an EMBL/GenBank/DDBJ whole genome shotgun (WGS) entry which is preliminary data.</text>
</comment>
<keyword evidence="1" id="KW-0472">Membrane</keyword>
<dbReference type="AlphaFoldDB" id="A0A024GVV7"/>
<evidence type="ECO:0000256" key="1">
    <source>
        <dbReference type="SAM" id="Phobius"/>
    </source>
</evidence>
<sequence>MGHLIGPQHDSASLSLNGIWLPIIDSFVLFTLLTFRFSSKQLAFQTGMCTVQRHLLLVLLQVFIHASSVSCNSCFIEEVTECTRNSAAKRPFFFFLGQDDANAVYQCDKPHFSGAAMTNGRRIQPFDLSPKGLGENCDTFQYTFSKNTLRLALDQNPYSSREPTLTMEALNDKTWKVTIKKVIINHTTYDWKELEFRIGTKTELLVPDHITRPKDKGIYKCVIHTPSGEKMTITVPKLTDTNRNLVFVIGQDLPENVRISFSKADQKRQFHLGIKALSRIGKLRSSMKFLSKALIRIEITQNIS</sequence>
<name>A0A024GVV7_9STRA</name>
<dbReference type="EMBL" id="CAIX01000872">
    <property type="protein sequence ID" value="CCI50607.1"/>
    <property type="molecule type" value="Genomic_DNA"/>
</dbReference>
<protein>
    <submittedName>
        <fullName evidence="2">Uncharacterized protein</fullName>
    </submittedName>
</protein>
<feature type="transmembrane region" description="Helical" evidence="1">
    <location>
        <begin position="12"/>
        <end position="35"/>
    </location>
</feature>
<dbReference type="Proteomes" id="UP000053237">
    <property type="component" value="Unassembled WGS sequence"/>
</dbReference>